<organism evidence="3 4">
    <name type="scientific">Rhodopseudomonas palustris</name>
    <dbReference type="NCBI Taxonomy" id="1076"/>
    <lineage>
        <taxon>Bacteria</taxon>
        <taxon>Pseudomonadati</taxon>
        <taxon>Pseudomonadota</taxon>
        <taxon>Alphaproteobacteria</taxon>
        <taxon>Hyphomicrobiales</taxon>
        <taxon>Nitrobacteraceae</taxon>
        <taxon>Rhodopseudomonas</taxon>
    </lineage>
</organism>
<dbReference type="PANTHER" id="PTHR22642">
    <property type="entry name" value="IMIDAZOLONEPROPIONASE"/>
    <property type="match status" value="1"/>
</dbReference>
<protein>
    <submittedName>
        <fullName evidence="3">Amidohydrolase</fullName>
    </submittedName>
</protein>
<dbReference type="InterPro" id="IPR032466">
    <property type="entry name" value="Metal_Hydrolase"/>
</dbReference>
<dbReference type="InterPro" id="IPR011059">
    <property type="entry name" value="Metal-dep_hydrolase_composite"/>
</dbReference>
<evidence type="ECO:0000313" key="4">
    <source>
        <dbReference type="Proteomes" id="UP000285523"/>
    </source>
</evidence>
<proteinExistence type="predicted"/>
<comment type="caution">
    <text evidence="3">The sequence shown here is derived from an EMBL/GenBank/DDBJ whole genome shotgun (WGS) entry which is preliminary data.</text>
</comment>
<accession>A0A418V0S0</accession>
<feature type="compositionally biased region" description="Basic residues" evidence="1">
    <location>
        <begin position="19"/>
        <end position="28"/>
    </location>
</feature>
<dbReference type="Gene3D" id="3.10.310.70">
    <property type="match status" value="1"/>
</dbReference>
<feature type="domain" description="Amidohydrolase 3" evidence="2">
    <location>
        <begin position="104"/>
        <end position="619"/>
    </location>
</feature>
<dbReference type="SUPFAM" id="SSF51338">
    <property type="entry name" value="Composite domain of metallo-dependent hydrolases"/>
    <property type="match status" value="1"/>
</dbReference>
<dbReference type="CDD" id="cd01300">
    <property type="entry name" value="YtcJ_like"/>
    <property type="match status" value="1"/>
</dbReference>
<dbReference type="GO" id="GO:0016810">
    <property type="term" value="F:hydrolase activity, acting on carbon-nitrogen (but not peptide) bonds"/>
    <property type="evidence" value="ECO:0007669"/>
    <property type="project" value="InterPro"/>
</dbReference>
<dbReference type="Pfam" id="PF07969">
    <property type="entry name" value="Amidohydro_3"/>
    <property type="match status" value="1"/>
</dbReference>
<dbReference type="SUPFAM" id="SSF51556">
    <property type="entry name" value="Metallo-dependent hydrolases"/>
    <property type="match status" value="1"/>
</dbReference>
<name>A0A418V0S0_RHOPL</name>
<dbReference type="Gene3D" id="3.20.20.140">
    <property type="entry name" value="Metal-dependent hydrolases"/>
    <property type="match status" value="1"/>
</dbReference>
<evidence type="ECO:0000256" key="1">
    <source>
        <dbReference type="SAM" id="MobiDB-lite"/>
    </source>
</evidence>
<sequence>MAQGRRPRAGQDAAGLSRRSGRIRSRVRRDHDGAARRAGGGGDRSPGGSSAVTSLAPDLILHNGPIYTVNAGDDVAEALSIRAEEIVAVGRAADILASAGDGTRVVDLQGRAVVPGFVDAHPHMDDVGLQMVLPSFNNPKSIDDVLAVVAREVSKRKPGEWIVFNPLAGEPEAFSYPQMFGAGGWPTRHDLDKVSPDNPVYIQPQLMLAPGAAIANTAALRAAGLGRDTIAPEGVVVGRDDAGELTGVFLDYNFPKVMPDTFGGFHPGRALFPMIPPLTPELVYAGVETAMRAFNRAGITAIYEGHGIPKGPQRVYLDLWARKKLTVRTYFVISYPVSLYNDTAAGDRLIAETALYAGGDGFGDDLLKFGGLGFSFDSATAIGASLMRQPYVGARGHLWTGIQLTSDDNFSGILTRAARAGLRLQVQCAGGGAIDKVLAMFAEIDREQPIRDKRFVIEHCQFPSADNMAMCRDLGVIPTSTTNFLWNYGWVYLKSFGDKLAAGAIPFRDWLDAGVPVAQSTDGRPYDPIFSFWQMLARRDGVTGHAFGLPQQKLTRHEALRMYTFNAARAAFWEHRIGSLEPGKLADLVVLSGDIMTMPEGDIRNAKVLATLLAGKPVHDTGLFG</sequence>
<dbReference type="PANTHER" id="PTHR22642:SF2">
    <property type="entry name" value="PROTEIN LONG AFTER FAR-RED 3"/>
    <property type="match status" value="1"/>
</dbReference>
<dbReference type="OrthoDB" id="9811399at2"/>
<dbReference type="AlphaFoldDB" id="A0A418V0S0"/>
<gene>
    <name evidence="3" type="ORF">D4Q52_20550</name>
</gene>
<reference evidence="3 4" key="1">
    <citation type="submission" date="2018-09" db="EMBL/GenBank/DDBJ databases">
        <title>Draft genome sequence of Rhodopseudomonas palustris 2.1.18.</title>
        <authorList>
            <person name="Robertson S.L."/>
            <person name="Meyer T.E."/>
            <person name="Kyndt J.A."/>
        </authorList>
    </citation>
    <scope>NUCLEOTIDE SEQUENCE [LARGE SCALE GENOMIC DNA]</scope>
    <source>
        <strain evidence="3 4">2.1.18</strain>
    </source>
</reference>
<evidence type="ECO:0000259" key="2">
    <source>
        <dbReference type="Pfam" id="PF07969"/>
    </source>
</evidence>
<feature type="region of interest" description="Disordered" evidence="1">
    <location>
        <begin position="1"/>
        <end position="51"/>
    </location>
</feature>
<evidence type="ECO:0000313" key="3">
    <source>
        <dbReference type="EMBL" id="RJF69376.1"/>
    </source>
</evidence>
<dbReference type="Gene3D" id="2.30.40.10">
    <property type="entry name" value="Urease, subunit C, domain 1"/>
    <property type="match status" value="1"/>
</dbReference>
<dbReference type="InterPro" id="IPR013108">
    <property type="entry name" value="Amidohydro_3"/>
</dbReference>
<keyword evidence="3" id="KW-0378">Hydrolase</keyword>
<dbReference type="InterPro" id="IPR033932">
    <property type="entry name" value="YtcJ-like"/>
</dbReference>
<dbReference type="EMBL" id="QYYD01000024">
    <property type="protein sequence ID" value="RJF69376.1"/>
    <property type="molecule type" value="Genomic_DNA"/>
</dbReference>
<dbReference type="Proteomes" id="UP000285523">
    <property type="component" value="Unassembled WGS sequence"/>
</dbReference>